<dbReference type="Pfam" id="PF18198">
    <property type="entry name" value="AAA_lid_11"/>
    <property type="match status" value="1"/>
</dbReference>
<evidence type="ECO:0000259" key="2">
    <source>
        <dbReference type="Pfam" id="PF18198"/>
    </source>
</evidence>
<dbReference type="Gene3D" id="3.40.50.300">
    <property type="entry name" value="P-loop containing nucleotide triphosphate hydrolases"/>
    <property type="match status" value="1"/>
</dbReference>
<name>A0ABV0ZZV3_9TELE</name>
<dbReference type="InterPro" id="IPR042219">
    <property type="entry name" value="AAA_lid_11_sf"/>
</dbReference>
<dbReference type="Pfam" id="PF03028">
    <property type="entry name" value="Dynein_heavy"/>
    <property type="match status" value="1"/>
</dbReference>
<dbReference type="EMBL" id="JAHRIP010076896">
    <property type="protein sequence ID" value="MEQ2311449.1"/>
    <property type="molecule type" value="Genomic_DNA"/>
</dbReference>
<dbReference type="Gene3D" id="1.20.1270.280">
    <property type="match status" value="1"/>
</dbReference>
<evidence type="ECO:0000259" key="3">
    <source>
        <dbReference type="Pfam" id="PF18199"/>
    </source>
</evidence>
<dbReference type="InterPro" id="IPR027417">
    <property type="entry name" value="P-loop_NTPase"/>
</dbReference>
<feature type="domain" description="Dynein heavy chain AAA lid" evidence="2">
    <location>
        <begin position="351"/>
        <end position="490"/>
    </location>
</feature>
<accession>A0ABV0ZZV3</accession>
<dbReference type="Gene3D" id="1.10.8.720">
    <property type="entry name" value="Region D6 of dynein motor"/>
    <property type="match status" value="1"/>
</dbReference>
<comment type="caution">
    <text evidence="4">The sequence shown here is derived from an EMBL/GenBank/DDBJ whole genome shotgun (WGS) entry which is preliminary data.</text>
</comment>
<sequence>MYQFSLDAYINLFILSIAKSRQTYNLKLEDRINNLNDYHTYAVYRYTCRGLFEAHKLLFSLQMCVKILEAAGRLNMDEYNFFLRGGVVIDKDDQMDNPFPSWLSDSSWDNITELDKLPMFHGIVASFEHYPRDWNLWFTNPEPENAPLPGDLEHSFNELQKMLIVRSLRQDRVSFCITSFIVHYLGPRFVEPPVLDMKAVVEESTSCTPLIFVLSPGVDPTGALLQLAEASGMSKSFNALSLGQGQAPIAKNLIEEGVKNGHWVFLANCHLSLSWMPELDKLIKQLQVQKPQPNFRLWLSSSPHPEFPITILQAGIKMTTEPPKGVKANMKRLYQLVTETQFNCCTRPAVYKKLLYSLCFFHSILLERKKFQQMGWNIVYSFNDSDFEVSENLLCLYLDKYDEIPWDALKYLIAGVSYGGHVTDEWDRRILTAYINDYFCEAAVNQTFYKLSSLPTYYIPRDGPLSRFQEHINTLPPTEHPEVFGQHRNADIASQIAETRTLFDTLLSLQPQDTGAMTAEAKASREETVLELLGDVRSKIPSLIDCESTRTHLQDNPSPLNMVLLQEIQRYNSLLQTIISSLVELEKGIKGFVVMSPSMEETFNCMYDARVPLLWEKVLMQQQQRLSDSLSSISSSLSSLAALGKAVCH</sequence>
<evidence type="ECO:0000313" key="4">
    <source>
        <dbReference type="EMBL" id="MEQ2311449.1"/>
    </source>
</evidence>
<dbReference type="Pfam" id="PF18199">
    <property type="entry name" value="Dynein_C"/>
    <property type="match status" value="1"/>
</dbReference>
<reference evidence="4 5" key="1">
    <citation type="submission" date="2021-06" db="EMBL/GenBank/DDBJ databases">
        <authorList>
            <person name="Palmer J.M."/>
        </authorList>
    </citation>
    <scope>NUCLEOTIDE SEQUENCE [LARGE SCALE GENOMIC DNA]</scope>
    <source>
        <strain evidence="4 5">AS_MEX2019</strain>
        <tissue evidence="4">Muscle</tissue>
    </source>
</reference>
<protein>
    <submittedName>
        <fullName evidence="4">Dynein heavy chain 2, axonemal</fullName>
    </submittedName>
</protein>
<dbReference type="InterPro" id="IPR041658">
    <property type="entry name" value="AAA_lid_11"/>
</dbReference>
<dbReference type="PANTHER" id="PTHR22878">
    <property type="entry name" value="DYNEIN HEAVY CHAIN 6, AXONEMAL-LIKE-RELATED"/>
    <property type="match status" value="1"/>
</dbReference>
<feature type="domain" description="Dynein heavy chain C-terminal" evidence="3">
    <location>
        <begin position="497"/>
        <end position="627"/>
    </location>
</feature>
<dbReference type="Gene3D" id="1.10.8.1220">
    <property type="match status" value="1"/>
</dbReference>
<dbReference type="InterPro" id="IPR026983">
    <property type="entry name" value="DHC"/>
</dbReference>
<dbReference type="PANTHER" id="PTHR22878:SF68">
    <property type="entry name" value="DYNEIN HEAVY CHAIN 6, AXONEMAL-LIKE"/>
    <property type="match status" value="1"/>
</dbReference>
<proteinExistence type="predicted"/>
<dbReference type="InterPro" id="IPR004273">
    <property type="entry name" value="Dynein_heavy_D6_P-loop"/>
</dbReference>
<evidence type="ECO:0000313" key="5">
    <source>
        <dbReference type="Proteomes" id="UP001469553"/>
    </source>
</evidence>
<dbReference type="InterPro" id="IPR041228">
    <property type="entry name" value="Dynein_C"/>
</dbReference>
<gene>
    <name evidence="4" type="primary">DNAH2_2</name>
    <name evidence="4" type="ORF">AMECASPLE_020128</name>
</gene>
<keyword evidence="5" id="KW-1185">Reference proteome</keyword>
<evidence type="ECO:0000259" key="1">
    <source>
        <dbReference type="Pfam" id="PF03028"/>
    </source>
</evidence>
<dbReference type="Proteomes" id="UP001469553">
    <property type="component" value="Unassembled WGS sequence"/>
</dbReference>
<organism evidence="4 5">
    <name type="scientific">Ameca splendens</name>
    <dbReference type="NCBI Taxonomy" id="208324"/>
    <lineage>
        <taxon>Eukaryota</taxon>
        <taxon>Metazoa</taxon>
        <taxon>Chordata</taxon>
        <taxon>Craniata</taxon>
        <taxon>Vertebrata</taxon>
        <taxon>Euteleostomi</taxon>
        <taxon>Actinopterygii</taxon>
        <taxon>Neopterygii</taxon>
        <taxon>Teleostei</taxon>
        <taxon>Neoteleostei</taxon>
        <taxon>Acanthomorphata</taxon>
        <taxon>Ovalentaria</taxon>
        <taxon>Atherinomorphae</taxon>
        <taxon>Cyprinodontiformes</taxon>
        <taxon>Goodeidae</taxon>
        <taxon>Ameca</taxon>
    </lineage>
</organism>
<feature type="domain" description="Dynein heavy chain region D6 P-loop" evidence="1">
    <location>
        <begin position="206"/>
        <end position="319"/>
    </location>
</feature>